<accession>A0A444YK38</accession>
<gene>
    <name evidence="1" type="ORF">Ahy_B06g081084</name>
</gene>
<name>A0A444YK38_ARAHY</name>
<comment type="caution">
    <text evidence="1">The sequence shown here is derived from an EMBL/GenBank/DDBJ whole genome shotgun (WGS) entry which is preliminary data.</text>
</comment>
<protein>
    <submittedName>
        <fullName evidence="1">Uncharacterized protein</fullName>
    </submittedName>
</protein>
<organism evidence="1 2">
    <name type="scientific">Arachis hypogaea</name>
    <name type="common">Peanut</name>
    <dbReference type="NCBI Taxonomy" id="3818"/>
    <lineage>
        <taxon>Eukaryota</taxon>
        <taxon>Viridiplantae</taxon>
        <taxon>Streptophyta</taxon>
        <taxon>Embryophyta</taxon>
        <taxon>Tracheophyta</taxon>
        <taxon>Spermatophyta</taxon>
        <taxon>Magnoliopsida</taxon>
        <taxon>eudicotyledons</taxon>
        <taxon>Gunneridae</taxon>
        <taxon>Pentapetalae</taxon>
        <taxon>rosids</taxon>
        <taxon>fabids</taxon>
        <taxon>Fabales</taxon>
        <taxon>Fabaceae</taxon>
        <taxon>Papilionoideae</taxon>
        <taxon>50 kb inversion clade</taxon>
        <taxon>dalbergioids sensu lato</taxon>
        <taxon>Dalbergieae</taxon>
        <taxon>Pterocarpus clade</taxon>
        <taxon>Arachis</taxon>
    </lineage>
</organism>
<reference evidence="1 2" key="1">
    <citation type="submission" date="2019-01" db="EMBL/GenBank/DDBJ databases">
        <title>Sequencing of cultivated peanut Arachis hypogaea provides insights into genome evolution and oil improvement.</title>
        <authorList>
            <person name="Chen X."/>
        </authorList>
    </citation>
    <scope>NUCLEOTIDE SEQUENCE [LARGE SCALE GENOMIC DNA]</scope>
    <source>
        <strain evidence="2">cv. Fuhuasheng</strain>
        <tissue evidence="1">Leaves</tissue>
    </source>
</reference>
<dbReference type="Proteomes" id="UP000289738">
    <property type="component" value="Chromosome B06"/>
</dbReference>
<keyword evidence="2" id="KW-1185">Reference proteome</keyword>
<evidence type="ECO:0000313" key="2">
    <source>
        <dbReference type="Proteomes" id="UP000289738"/>
    </source>
</evidence>
<evidence type="ECO:0000313" key="1">
    <source>
        <dbReference type="EMBL" id="RYR02268.1"/>
    </source>
</evidence>
<dbReference type="EMBL" id="SDMP01000016">
    <property type="protein sequence ID" value="RYR02268.1"/>
    <property type="molecule type" value="Genomic_DNA"/>
</dbReference>
<proteinExistence type="predicted"/>
<sequence length="11" mass="1099">MCSIRSASTSG</sequence>